<proteinExistence type="predicted"/>
<name>A0A229S6C5_AMYAL</name>
<reference evidence="1 2" key="1">
    <citation type="submission" date="2017-07" db="EMBL/GenBank/DDBJ databases">
        <title>Amycolatopsis alba DSM 44262 Genome sequencing and assembly.</title>
        <authorList>
            <person name="Kaur N."/>
            <person name="Mayilraj S."/>
        </authorList>
    </citation>
    <scope>NUCLEOTIDE SEQUENCE [LARGE SCALE GENOMIC DNA]</scope>
    <source>
        <strain evidence="1 2">DSM 44262</strain>
    </source>
</reference>
<protein>
    <submittedName>
        <fullName evidence="1">Uncharacterized protein</fullName>
    </submittedName>
</protein>
<keyword evidence="2" id="KW-1185">Reference proteome</keyword>
<organism evidence="1 2">
    <name type="scientific">Amycolatopsis alba DSM 44262</name>
    <dbReference type="NCBI Taxonomy" id="1125972"/>
    <lineage>
        <taxon>Bacteria</taxon>
        <taxon>Bacillati</taxon>
        <taxon>Actinomycetota</taxon>
        <taxon>Actinomycetes</taxon>
        <taxon>Pseudonocardiales</taxon>
        <taxon>Pseudonocardiaceae</taxon>
        <taxon>Amycolatopsis</taxon>
    </lineage>
</organism>
<sequence length="121" mass="13575">MPSWFLATLPVVASLLTAGAAYLGVRHAARGNDRATGQREAAARREEWWRRFTWAVDLARDQSSEENRVLGLTLLTALAESDLAQEDELRLLEVFSQRQLEEHTCGLSNLVEEHEAQAEEA</sequence>
<evidence type="ECO:0000313" key="1">
    <source>
        <dbReference type="EMBL" id="OXM54466.1"/>
    </source>
</evidence>
<comment type="caution">
    <text evidence="1">The sequence shown here is derived from an EMBL/GenBank/DDBJ whole genome shotgun (WGS) entry which is preliminary data.</text>
</comment>
<evidence type="ECO:0000313" key="2">
    <source>
        <dbReference type="Proteomes" id="UP000215563"/>
    </source>
</evidence>
<dbReference type="AlphaFoldDB" id="A0A229S6C5"/>
<accession>A0A229S6C5</accession>
<dbReference type="EMBL" id="NMQU01000013">
    <property type="protein sequence ID" value="OXM54466.1"/>
    <property type="molecule type" value="Genomic_DNA"/>
</dbReference>
<gene>
    <name evidence="1" type="ORF">CFP75_05200</name>
</gene>
<dbReference type="Proteomes" id="UP000215563">
    <property type="component" value="Unassembled WGS sequence"/>
</dbReference>